<dbReference type="RefSeq" id="WP_377331179.1">
    <property type="nucleotide sequence ID" value="NZ_JBHSGB010000001.1"/>
</dbReference>
<sequence length="323" mass="34936">MQASWISAEQLAALSTQNSGASLSPLPAFETLRISGPDQQKFLQGQTTCDLNQLTADNFLRGAHCDAKGKMWAVFHLSQQGEELWYTAFRDELQASMLQLKKFGVFSKISFELAHDSLATLGVSGAGAAELLNQLGAPTPTLGQSTSWQGGKVLALAAEHYLIVLPVAAAQALATRNDVTWTAPTVWLARHIQAGLPYLEQAVISEYVPQMLNLQSLDAISFTKGCYIGQETVARMKYLGKNKRAAFILSGPSSETPASGTDIEVQWSDNWRRVGQVINAVNIQGQLWVLAVLPNDLDPADPLRLATPDASALQTVPLPYSLT</sequence>
<dbReference type="InterPro" id="IPR048451">
    <property type="entry name" value="YgfZ_barrel"/>
</dbReference>
<dbReference type="Proteomes" id="UP001595962">
    <property type="component" value="Unassembled WGS sequence"/>
</dbReference>
<comment type="caution">
    <text evidence="2">The sequence shown here is derived from an EMBL/GenBank/DDBJ whole genome shotgun (WGS) entry which is preliminary data.</text>
</comment>
<evidence type="ECO:0000313" key="2">
    <source>
        <dbReference type="EMBL" id="MFC4653697.1"/>
    </source>
</evidence>
<dbReference type="NCBIfam" id="NF007110">
    <property type="entry name" value="PRK09559.1"/>
    <property type="match status" value="1"/>
</dbReference>
<evidence type="ECO:0000313" key="3">
    <source>
        <dbReference type="Proteomes" id="UP001595962"/>
    </source>
</evidence>
<dbReference type="PANTHER" id="PTHR22602:SF0">
    <property type="entry name" value="TRANSFERASE CAF17, MITOCHONDRIAL-RELATED"/>
    <property type="match status" value="1"/>
</dbReference>
<dbReference type="Gene3D" id="3.30.70.1400">
    <property type="entry name" value="Aminomethyltransferase beta-barrel domains"/>
    <property type="match status" value="1"/>
</dbReference>
<dbReference type="PANTHER" id="PTHR22602">
    <property type="entry name" value="TRANSFERASE CAF17, MITOCHONDRIAL-RELATED"/>
    <property type="match status" value="1"/>
</dbReference>
<dbReference type="Gene3D" id="3.30.70.1630">
    <property type="match status" value="1"/>
</dbReference>
<dbReference type="SUPFAM" id="SSF101790">
    <property type="entry name" value="Aminomethyltransferase beta-barrel domain"/>
    <property type="match status" value="1"/>
</dbReference>
<dbReference type="SUPFAM" id="SSF103025">
    <property type="entry name" value="Folate-binding domain"/>
    <property type="match status" value="1"/>
</dbReference>
<dbReference type="Gene3D" id="2.40.30.160">
    <property type="match status" value="1"/>
</dbReference>
<dbReference type="InterPro" id="IPR045179">
    <property type="entry name" value="YgfZ/GcvT"/>
</dbReference>
<keyword evidence="3" id="KW-1185">Reference proteome</keyword>
<proteinExistence type="predicted"/>
<organism evidence="2 3">
    <name type="scientific">Rheinheimera marina</name>
    <dbReference type="NCBI Taxonomy" id="1774958"/>
    <lineage>
        <taxon>Bacteria</taxon>
        <taxon>Pseudomonadati</taxon>
        <taxon>Pseudomonadota</taxon>
        <taxon>Gammaproteobacteria</taxon>
        <taxon>Chromatiales</taxon>
        <taxon>Chromatiaceae</taxon>
        <taxon>Rheinheimera</taxon>
    </lineage>
</organism>
<protein>
    <submittedName>
        <fullName evidence="2">tRNA-modifying protein YgfZ</fullName>
    </submittedName>
</protein>
<name>A0ABV9JGS6_9GAMM</name>
<dbReference type="NCBIfam" id="TIGR03317">
    <property type="entry name" value="ygfZ_signature"/>
    <property type="match status" value="1"/>
</dbReference>
<evidence type="ECO:0000259" key="1">
    <source>
        <dbReference type="Pfam" id="PF21130"/>
    </source>
</evidence>
<gene>
    <name evidence="2" type="primary">ygfZ</name>
    <name evidence="2" type="ORF">ACFO3I_01530</name>
</gene>
<dbReference type="EMBL" id="JBHSGB010000001">
    <property type="protein sequence ID" value="MFC4653697.1"/>
    <property type="molecule type" value="Genomic_DNA"/>
</dbReference>
<dbReference type="InterPro" id="IPR029043">
    <property type="entry name" value="GcvT/YgfZ_C"/>
</dbReference>
<feature type="domain" description="tRNA-modifying protein YgfZ-like beta-barrel" evidence="1">
    <location>
        <begin position="242"/>
        <end position="306"/>
    </location>
</feature>
<accession>A0ABV9JGS6</accession>
<dbReference type="Pfam" id="PF21130">
    <property type="entry name" value="YgfZ_barrel"/>
    <property type="match status" value="1"/>
</dbReference>
<dbReference type="InterPro" id="IPR017703">
    <property type="entry name" value="YgfZ/GCV_T_CS"/>
</dbReference>
<reference evidence="3" key="1">
    <citation type="journal article" date="2019" name="Int. J. Syst. Evol. Microbiol.">
        <title>The Global Catalogue of Microorganisms (GCM) 10K type strain sequencing project: providing services to taxonomists for standard genome sequencing and annotation.</title>
        <authorList>
            <consortium name="The Broad Institute Genomics Platform"/>
            <consortium name="The Broad Institute Genome Sequencing Center for Infectious Disease"/>
            <person name="Wu L."/>
            <person name="Ma J."/>
        </authorList>
    </citation>
    <scope>NUCLEOTIDE SEQUENCE [LARGE SCALE GENOMIC DNA]</scope>
    <source>
        <strain evidence="3">DT28</strain>
    </source>
</reference>